<reference evidence="1" key="2">
    <citation type="journal article" date="2015" name="Fish Shellfish Immunol.">
        <title>Early steps in the European eel (Anguilla anguilla)-Vibrio vulnificus interaction in the gills: Role of the RtxA13 toxin.</title>
        <authorList>
            <person name="Callol A."/>
            <person name="Pajuelo D."/>
            <person name="Ebbesson L."/>
            <person name="Teles M."/>
            <person name="MacKenzie S."/>
            <person name="Amaro C."/>
        </authorList>
    </citation>
    <scope>NUCLEOTIDE SEQUENCE</scope>
</reference>
<sequence length="48" mass="4933">MPLLHHPLSQSTSPLSASCDQRAPISLASVVSHDPGMASRQVAPPIGS</sequence>
<proteinExistence type="predicted"/>
<dbReference type="EMBL" id="GBXM01095790">
    <property type="protein sequence ID" value="JAH12787.1"/>
    <property type="molecule type" value="Transcribed_RNA"/>
</dbReference>
<dbReference type="AlphaFoldDB" id="A0A0E9Q8F8"/>
<evidence type="ECO:0000313" key="1">
    <source>
        <dbReference type="EMBL" id="JAH12787.1"/>
    </source>
</evidence>
<protein>
    <submittedName>
        <fullName evidence="1">Uncharacterized protein</fullName>
    </submittedName>
</protein>
<organism evidence="1">
    <name type="scientific">Anguilla anguilla</name>
    <name type="common">European freshwater eel</name>
    <name type="synonym">Muraena anguilla</name>
    <dbReference type="NCBI Taxonomy" id="7936"/>
    <lineage>
        <taxon>Eukaryota</taxon>
        <taxon>Metazoa</taxon>
        <taxon>Chordata</taxon>
        <taxon>Craniata</taxon>
        <taxon>Vertebrata</taxon>
        <taxon>Euteleostomi</taxon>
        <taxon>Actinopterygii</taxon>
        <taxon>Neopterygii</taxon>
        <taxon>Teleostei</taxon>
        <taxon>Anguilliformes</taxon>
        <taxon>Anguillidae</taxon>
        <taxon>Anguilla</taxon>
    </lineage>
</organism>
<name>A0A0E9Q8F8_ANGAN</name>
<accession>A0A0E9Q8F8</accession>
<reference evidence="1" key="1">
    <citation type="submission" date="2014-11" db="EMBL/GenBank/DDBJ databases">
        <authorList>
            <person name="Amaro Gonzalez C."/>
        </authorList>
    </citation>
    <scope>NUCLEOTIDE SEQUENCE</scope>
</reference>